<protein>
    <submittedName>
        <fullName evidence="1">Uncharacterized protein</fullName>
    </submittedName>
</protein>
<reference evidence="1 2" key="1">
    <citation type="submission" date="2017-04" db="EMBL/GenBank/DDBJ databases">
        <authorList>
            <person name="Afonso C.L."/>
            <person name="Miller P.J."/>
            <person name="Scott M.A."/>
            <person name="Spackman E."/>
            <person name="Goraichik I."/>
            <person name="Dimitrov K.M."/>
            <person name="Suarez D.L."/>
            <person name="Swayne D.E."/>
        </authorList>
    </citation>
    <scope>NUCLEOTIDE SEQUENCE [LARGE SCALE GENOMIC DNA]</scope>
</reference>
<proteinExistence type="predicted"/>
<dbReference type="AlphaFoldDB" id="A0A1X7QXJ6"/>
<gene>
    <name evidence="1" type="ORF">KASA_0Q02915G</name>
</gene>
<organism evidence="1 2">
    <name type="scientific">Maudiozyma saulgeensis</name>
    <dbReference type="NCBI Taxonomy" id="1789683"/>
    <lineage>
        <taxon>Eukaryota</taxon>
        <taxon>Fungi</taxon>
        <taxon>Dikarya</taxon>
        <taxon>Ascomycota</taxon>
        <taxon>Saccharomycotina</taxon>
        <taxon>Saccharomycetes</taxon>
        <taxon>Saccharomycetales</taxon>
        <taxon>Saccharomycetaceae</taxon>
        <taxon>Maudiozyma</taxon>
    </lineage>
</organism>
<evidence type="ECO:0000313" key="1">
    <source>
        <dbReference type="EMBL" id="SMN17914.1"/>
    </source>
</evidence>
<evidence type="ECO:0000313" key="2">
    <source>
        <dbReference type="Proteomes" id="UP000196158"/>
    </source>
</evidence>
<accession>A0A1X7QXJ6</accession>
<dbReference type="EMBL" id="FXLY01000002">
    <property type="protein sequence ID" value="SMN17914.1"/>
    <property type="molecule type" value="Genomic_DNA"/>
</dbReference>
<dbReference type="Proteomes" id="UP000196158">
    <property type="component" value="Unassembled WGS sequence"/>
</dbReference>
<dbReference type="OrthoDB" id="4070542at2759"/>
<name>A0A1X7QXJ6_9SACH</name>
<keyword evidence="2" id="KW-1185">Reference proteome</keyword>
<sequence>MKRRGFVRSPAENRLIDQKEITSMTEFRLPLSKQRENISVAIPFNQLRRSIQLKNTKTPLKSQNVNISTVMSAIALKKNNCRKTQIAHKTSSITSIVKQVNERNRYNQSKIIKKSTLNDILADSKIKETDTTLKYSSISYNDYIKKPPIKESPELYQHSMLSTLQVSLWQFHSKLKLLDVHDKSKYDALLSIHNIKALSSNETMVITPHEKYNLILHNTRKDQNIPKSERIQNYKLAVNSKATIKLSDTLRWCLQWKFIPLNA</sequence>